<accession>A0A9P4QP46</accession>
<dbReference type="EMBL" id="ML996277">
    <property type="protein sequence ID" value="KAF2728509.1"/>
    <property type="molecule type" value="Genomic_DNA"/>
</dbReference>
<dbReference type="Proteomes" id="UP000799444">
    <property type="component" value="Unassembled WGS sequence"/>
</dbReference>
<dbReference type="PANTHER" id="PTHR35391">
    <property type="entry name" value="C2H2-TYPE DOMAIN-CONTAINING PROTEIN-RELATED"/>
    <property type="match status" value="1"/>
</dbReference>
<proteinExistence type="predicted"/>
<protein>
    <recommendedName>
        <fullName evidence="1">DUF6590 domain-containing protein</fullName>
    </recommendedName>
</protein>
<comment type="caution">
    <text evidence="2">The sequence shown here is derived from an EMBL/GenBank/DDBJ whole genome shotgun (WGS) entry which is preliminary data.</text>
</comment>
<dbReference type="Pfam" id="PF20233">
    <property type="entry name" value="DUF6590"/>
    <property type="match status" value="1"/>
</dbReference>
<keyword evidence="3" id="KW-1185">Reference proteome</keyword>
<reference evidence="2" key="1">
    <citation type="journal article" date="2020" name="Stud. Mycol.">
        <title>101 Dothideomycetes genomes: a test case for predicting lifestyles and emergence of pathogens.</title>
        <authorList>
            <person name="Haridas S."/>
            <person name="Albert R."/>
            <person name="Binder M."/>
            <person name="Bloem J."/>
            <person name="Labutti K."/>
            <person name="Salamov A."/>
            <person name="Andreopoulos B."/>
            <person name="Baker S."/>
            <person name="Barry K."/>
            <person name="Bills G."/>
            <person name="Bluhm B."/>
            <person name="Cannon C."/>
            <person name="Castanera R."/>
            <person name="Culley D."/>
            <person name="Daum C."/>
            <person name="Ezra D."/>
            <person name="Gonzalez J."/>
            <person name="Henrissat B."/>
            <person name="Kuo A."/>
            <person name="Liang C."/>
            <person name="Lipzen A."/>
            <person name="Lutzoni F."/>
            <person name="Magnuson J."/>
            <person name="Mondo S."/>
            <person name="Nolan M."/>
            <person name="Ohm R."/>
            <person name="Pangilinan J."/>
            <person name="Park H.-J."/>
            <person name="Ramirez L."/>
            <person name="Alfaro M."/>
            <person name="Sun H."/>
            <person name="Tritt A."/>
            <person name="Yoshinaga Y."/>
            <person name="Zwiers L.-H."/>
            <person name="Turgeon B."/>
            <person name="Goodwin S."/>
            <person name="Spatafora J."/>
            <person name="Crous P."/>
            <person name="Grigoriev I."/>
        </authorList>
    </citation>
    <scope>NUCLEOTIDE SEQUENCE</scope>
    <source>
        <strain evidence="2">CBS 125425</strain>
    </source>
</reference>
<feature type="domain" description="DUF6590" evidence="1">
    <location>
        <begin position="48"/>
        <end position="211"/>
    </location>
</feature>
<dbReference type="OrthoDB" id="3559580at2759"/>
<evidence type="ECO:0000313" key="2">
    <source>
        <dbReference type="EMBL" id="KAF2728509.1"/>
    </source>
</evidence>
<evidence type="ECO:0000259" key="1">
    <source>
        <dbReference type="Pfam" id="PF20233"/>
    </source>
</evidence>
<name>A0A9P4QP46_9PLEO</name>
<dbReference type="InterPro" id="IPR046497">
    <property type="entry name" value="DUF6590"/>
</dbReference>
<dbReference type="AlphaFoldDB" id="A0A9P4QP46"/>
<sequence>MTPYTEDLGVSHNLRAHLPNLIPGTPHLGPRERLDSSYYMRHGKEAHEFFKVGRVFAMLWAEAASETAARQQIRWPSNATLNTDITVGPFLPGRFGERVYSQIRRFVIVETQRKKHFVKACPITTYSKRGTLKANCYPPEHAVAYFYGSQPVYLQGETGMTKDPIEIYPSTPGEVMEPTSRIRFGRTYPVEWNVKVKDIGQVMSTHKTRLIQYWKEEEANHDTGGSDDEINF</sequence>
<dbReference type="PANTHER" id="PTHR35391:SF5">
    <property type="entry name" value="DUF6590 DOMAIN-CONTAINING PROTEIN"/>
    <property type="match status" value="1"/>
</dbReference>
<organism evidence="2 3">
    <name type="scientific">Polyplosphaeria fusca</name>
    <dbReference type="NCBI Taxonomy" id="682080"/>
    <lineage>
        <taxon>Eukaryota</taxon>
        <taxon>Fungi</taxon>
        <taxon>Dikarya</taxon>
        <taxon>Ascomycota</taxon>
        <taxon>Pezizomycotina</taxon>
        <taxon>Dothideomycetes</taxon>
        <taxon>Pleosporomycetidae</taxon>
        <taxon>Pleosporales</taxon>
        <taxon>Tetraplosphaeriaceae</taxon>
        <taxon>Polyplosphaeria</taxon>
    </lineage>
</organism>
<gene>
    <name evidence="2" type="ORF">EJ04DRAFT_96485</name>
</gene>
<evidence type="ECO:0000313" key="3">
    <source>
        <dbReference type="Proteomes" id="UP000799444"/>
    </source>
</evidence>